<sequence>MRAWEVPRKQKEQNKSGTLTAWIKVGEDKEEGNTRANHASASLRMEKCADKKGGALKRRAFTKLPRNQPIKMLIIEMSRASTNEATILVKRWSFSCTSDHQSWLESRAPNFDSRRYRRYFSRSRIVLMVATVRGLVAGVVTSSFSACTRVARRCSNHKIDWELGRLNRGSEPAFAWREGGKPFRKPPPPVHPTEIRTSISPSSAVGLNTTSVLANYATEADEQELEKVTPTSKAQKSPPKSQYAS</sequence>
<dbReference type="Proteomes" id="UP001153148">
    <property type="component" value="Unassembled WGS sequence"/>
</dbReference>
<feature type="region of interest" description="Disordered" evidence="1">
    <location>
        <begin position="218"/>
        <end position="245"/>
    </location>
</feature>
<comment type="caution">
    <text evidence="2">The sequence shown here is derived from an EMBL/GenBank/DDBJ whole genome shotgun (WGS) entry which is preliminary data.</text>
</comment>
<proteinExistence type="predicted"/>
<evidence type="ECO:0000313" key="2">
    <source>
        <dbReference type="EMBL" id="CAG2054023.1"/>
    </source>
</evidence>
<evidence type="ECO:0000256" key="1">
    <source>
        <dbReference type="SAM" id="MobiDB-lite"/>
    </source>
</evidence>
<reference evidence="2" key="1">
    <citation type="submission" date="2021-03" db="EMBL/GenBank/DDBJ databases">
        <authorList>
            <person name="Tran Van P."/>
        </authorList>
    </citation>
    <scope>NUCLEOTIDE SEQUENCE</scope>
</reference>
<accession>A0ABN7NM95</accession>
<evidence type="ECO:0000313" key="3">
    <source>
        <dbReference type="Proteomes" id="UP001153148"/>
    </source>
</evidence>
<feature type="compositionally biased region" description="Polar residues" evidence="1">
    <location>
        <begin position="229"/>
        <end position="245"/>
    </location>
</feature>
<name>A0ABN7NM95_TIMPD</name>
<dbReference type="EMBL" id="CAJPIN010000910">
    <property type="protein sequence ID" value="CAG2054023.1"/>
    <property type="molecule type" value="Genomic_DNA"/>
</dbReference>
<gene>
    <name evidence="2" type="ORF">TPAB3V08_LOCUS1062</name>
</gene>
<keyword evidence="3" id="KW-1185">Reference proteome</keyword>
<protein>
    <submittedName>
        <fullName evidence="2">Uncharacterized protein</fullName>
    </submittedName>
</protein>
<organism evidence="2 3">
    <name type="scientific">Timema podura</name>
    <name type="common">Walking stick</name>
    <dbReference type="NCBI Taxonomy" id="61482"/>
    <lineage>
        <taxon>Eukaryota</taxon>
        <taxon>Metazoa</taxon>
        <taxon>Ecdysozoa</taxon>
        <taxon>Arthropoda</taxon>
        <taxon>Hexapoda</taxon>
        <taxon>Insecta</taxon>
        <taxon>Pterygota</taxon>
        <taxon>Neoptera</taxon>
        <taxon>Polyneoptera</taxon>
        <taxon>Phasmatodea</taxon>
        <taxon>Timematodea</taxon>
        <taxon>Timematoidea</taxon>
        <taxon>Timematidae</taxon>
        <taxon>Timema</taxon>
    </lineage>
</organism>